<dbReference type="PANTHER" id="PTHR37171">
    <property type="entry name" value="SERINE/THREONINE-PROTEIN KINASE YRZF-RELATED"/>
    <property type="match status" value="1"/>
</dbReference>
<dbReference type="GO" id="GO:0005524">
    <property type="term" value="F:ATP binding"/>
    <property type="evidence" value="ECO:0007669"/>
    <property type="project" value="UniProtKB-UniRule"/>
</dbReference>
<dbReference type="InterPro" id="IPR052396">
    <property type="entry name" value="Meiotic_Drive_Suppr_Kinase"/>
</dbReference>
<evidence type="ECO:0000256" key="1">
    <source>
        <dbReference type="PROSITE-ProRule" id="PRU10141"/>
    </source>
</evidence>
<protein>
    <recommendedName>
        <fullName evidence="3">Protein kinase domain-containing protein</fullName>
    </recommendedName>
</protein>
<dbReference type="STRING" id="126957.T1JJ05"/>
<dbReference type="Gene3D" id="2.170.270.10">
    <property type="entry name" value="SET domain"/>
    <property type="match status" value="1"/>
</dbReference>
<keyword evidence="1" id="KW-0067">ATP-binding</keyword>
<reference evidence="5" key="1">
    <citation type="submission" date="2011-05" db="EMBL/GenBank/DDBJ databases">
        <authorList>
            <person name="Richards S.R."/>
            <person name="Qu J."/>
            <person name="Jiang H."/>
            <person name="Jhangiani S.N."/>
            <person name="Agravi P."/>
            <person name="Goodspeed R."/>
            <person name="Gross S."/>
            <person name="Mandapat C."/>
            <person name="Jackson L."/>
            <person name="Mathew T."/>
            <person name="Pu L."/>
            <person name="Thornton R."/>
            <person name="Saada N."/>
            <person name="Wilczek-Boney K.B."/>
            <person name="Lee S."/>
            <person name="Kovar C."/>
            <person name="Wu Y."/>
            <person name="Scherer S.E."/>
            <person name="Worley K.C."/>
            <person name="Muzny D.M."/>
            <person name="Gibbs R."/>
        </authorList>
    </citation>
    <scope>NUCLEOTIDE SEQUENCE</scope>
    <source>
        <strain evidence="5">Brora</strain>
    </source>
</reference>
<keyword evidence="1" id="KW-0547">Nucleotide-binding</keyword>
<sequence>MEDQEGINKDKEKEKQVVEVIVCDFCGENHEIDECPKAGKVGDAAALSRARLTLPATLEVRDHPDGTTSVVTNELITNRTIFGPFEANRTLEVNLATRFSLKVFRKDGPALHLDATDERYCNWMALVAPATGEGEMNLMAYQDDIYFSALRHINPGENLLVGYAPSYSGCQYGVLTTHLRTWFLHLNINNILEISREFSANQPNSASMMEGFLLLIELGKEMPNVLSRKEMNITCSPTKTTKTLKGQKTNKNPDGIRRKLGSNLQKQEKGNSKQNRRTGEDKAWRCFLRNLIGEGRTGVVHSAILPNGGSIAVKMRQIERGCKICAEMSMEAEIYSVLEDLQDIVIPKFYFFGKSDLHYVLATKLCGSPINVDKLSYDQKRTILNGLDKIHDRHVIHGDIRTSNILTDGRQFYYIDFGCSTFFSGRRRDDRFKTQ</sequence>
<feature type="domain" description="Protein kinase" evidence="3">
    <location>
        <begin position="286"/>
        <end position="435"/>
    </location>
</feature>
<dbReference type="InterPro" id="IPR046341">
    <property type="entry name" value="SET_dom_sf"/>
</dbReference>
<feature type="region of interest" description="Disordered" evidence="2">
    <location>
        <begin position="238"/>
        <end position="278"/>
    </location>
</feature>
<dbReference type="PROSITE" id="PS50011">
    <property type="entry name" value="PROTEIN_KINASE_DOM"/>
    <property type="match status" value="1"/>
</dbReference>
<dbReference type="Pfam" id="PF21549">
    <property type="entry name" value="PRDM2_PR"/>
    <property type="match status" value="1"/>
</dbReference>
<feature type="compositionally biased region" description="Low complexity" evidence="2">
    <location>
        <begin position="238"/>
        <end position="250"/>
    </location>
</feature>
<dbReference type="PROSITE" id="PS00107">
    <property type="entry name" value="PROTEIN_KINASE_ATP"/>
    <property type="match status" value="1"/>
</dbReference>
<evidence type="ECO:0000313" key="4">
    <source>
        <dbReference type="EnsemblMetazoa" id="SMAR013836-PA"/>
    </source>
</evidence>
<feature type="binding site" evidence="1">
    <location>
        <position position="314"/>
    </location>
    <ligand>
        <name>ATP</name>
        <dbReference type="ChEBI" id="CHEBI:30616"/>
    </ligand>
</feature>
<dbReference type="EnsemblMetazoa" id="SMAR013836-RA">
    <property type="protein sequence ID" value="SMAR013836-PA"/>
    <property type="gene ID" value="SMAR013836"/>
</dbReference>
<dbReference type="Proteomes" id="UP000014500">
    <property type="component" value="Unassembled WGS sequence"/>
</dbReference>
<dbReference type="PANTHER" id="PTHR37171:SF1">
    <property type="entry name" value="SERINE_THREONINE-PROTEIN KINASE YRZF-RELATED"/>
    <property type="match status" value="1"/>
</dbReference>
<reference evidence="4" key="2">
    <citation type="submission" date="2015-02" db="UniProtKB">
        <authorList>
            <consortium name="EnsemblMetazoa"/>
        </authorList>
    </citation>
    <scope>IDENTIFICATION</scope>
</reference>
<dbReference type="Pfam" id="PF00069">
    <property type="entry name" value="Pkinase"/>
    <property type="match status" value="1"/>
</dbReference>
<keyword evidence="5" id="KW-1185">Reference proteome</keyword>
<evidence type="ECO:0000256" key="2">
    <source>
        <dbReference type="SAM" id="MobiDB-lite"/>
    </source>
</evidence>
<dbReference type="InterPro" id="IPR000719">
    <property type="entry name" value="Prot_kinase_dom"/>
</dbReference>
<dbReference type="AlphaFoldDB" id="T1JJ05"/>
<dbReference type="PhylomeDB" id="T1JJ05"/>
<dbReference type="eggNOG" id="KOG2461">
    <property type="taxonomic scope" value="Eukaryota"/>
</dbReference>
<dbReference type="GO" id="GO:0008757">
    <property type="term" value="F:S-adenosylmethionine-dependent methyltransferase activity"/>
    <property type="evidence" value="ECO:0007669"/>
    <property type="project" value="UniProtKB-ARBA"/>
</dbReference>
<dbReference type="SUPFAM" id="SSF56112">
    <property type="entry name" value="Protein kinase-like (PK-like)"/>
    <property type="match status" value="1"/>
</dbReference>
<evidence type="ECO:0000313" key="5">
    <source>
        <dbReference type="Proteomes" id="UP000014500"/>
    </source>
</evidence>
<proteinExistence type="predicted"/>
<dbReference type="Gene3D" id="1.10.510.10">
    <property type="entry name" value="Transferase(Phosphotransferase) domain 1"/>
    <property type="match status" value="1"/>
</dbReference>
<dbReference type="InterPro" id="IPR011009">
    <property type="entry name" value="Kinase-like_dom_sf"/>
</dbReference>
<name>T1JJ05_STRMM</name>
<organism evidence="4 5">
    <name type="scientific">Strigamia maritima</name>
    <name type="common">European centipede</name>
    <name type="synonym">Geophilus maritimus</name>
    <dbReference type="NCBI Taxonomy" id="126957"/>
    <lineage>
        <taxon>Eukaryota</taxon>
        <taxon>Metazoa</taxon>
        <taxon>Ecdysozoa</taxon>
        <taxon>Arthropoda</taxon>
        <taxon>Myriapoda</taxon>
        <taxon>Chilopoda</taxon>
        <taxon>Pleurostigmophora</taxon>
        <taxon>Geophilomorpha</taxon>
        <taxon>Linotaeniidae</taxon>
        <taxon>Strigamia</taxon>
    </lineage>
</organism>
<dbReference type="InterPro" id="IPR017441">
    <property type="entry name" value="Protein_kinase_ATP_BS"/>
</dbReference>
<feature type="compositionally biased region" description="Basic and acidic residues" evidence="2">
    <location>
        <begin position="266"/>
        <end position="278"/>
    </location>
</feature>
<accession>T1JJ05</accession>
<dbReference type="EMBL" id="JH431443">
    <property type="status" value="NOT_ANNOTATED_CDS"/>
    <property type="molecule type" value="Genomic_DNA"/>
</dbReference>
<dbReference type="GO" id="GO:0008170">
    <property type="term" value="F:N-methyltransferase activity"/>
    <property type="evidence" value="ECO:0007669"/>
    <property type="project" value="UniProtKB-ARBA"/>
</dbReference>
<dbReference type="InterPro" id="IPR001214">
    <property type="entry name" value="SET_dom"/>
</dbReference>
<dbReference type="GO" id="GO:0004672">
    <property type="term" value="F:protein kinase activity"/>
    <property type="evidence" value="ECO:0007669"/>
    <property type="project" value="InterPro"/>
</dbReference>
<evidence type="ECO:0000259" key="3">
    <source>
        <dbReference type="PROSITE" id="PS50011"/>
    </source>
</evidence>
<dbReference type="GO" id="GO:0008276">
    <property type="term" value="F:protein methyltransferase activity"/>
    <property type="evidence" value="ECO:0007669"/>
    <property type="project" value="UniProtKB-ARBA"/>
</dbReference>
<dbReference type="HOGENOM" id="CLU_631038_0_0_1"/>